<keyword evidence="8" id="KW-1185">Reference proteome</keyword>
<gene>
    <name evidence="7" type="ORF">RG963_14875</name>
</gene>
<feature type="transmembrane region" description="Helical" evidence="6">
    <location>
        <begin position="365"/>
        <end position="386"/>
    </location>
</feature>
<feature type="transmembrane region" description="Helical" evidence="6">
    <location>
        <begin position="201"/>
        <end position="223"/>
    </location>
</feature>
<evidence type="ECO:0000313" key="8">
    <source>
        <dbReference type="Proteomes" id="UP001246244"/>
    </source>
</evidence>
<evidence type="ECO:0000256" key="4">
    <source>
        <dbReference type="ARBA" id="ARBA00022989"/>
    </source>
</evidence>
<dbReference type="EMBL" id="JAVKPK010000085">
    <property type="protein sequence ID" value="MDR7667039.1"/>
    <property type="molecule type" value="Genomic_DNA"/>
</dbReference>
<keyword evidence="4 6" id="KW-1133">Transmembrane helix</keyword>
<keyword evidence="5 6" id="KW-0472">Membrane</keyword>
<protein>
    <submittedName>
        <fullName evidence="7">Lipopolysaccharide biosynthesis protein</fullName>
    </submittedName>
</protein>
<evidence type="ECO:0000256" key="3">
    <source>
        <dbReference type="ARBA" id="ARBA00022692"/>
    </source>
</evidence>
<evidence type="ECO:0000256" key="1">
    <source>
        <dbReference type="ARBA" id="ARBA00004651"/>
    </source>
</evidence>
<evidence type="ECO:0000313" key="7">
    <source>
        <dbReference type="EMBL" id="MDR7667039.1"/>
    </source>
</evidence>
<feature type="transmembrane region" description="Helical" evidence="6">
    <location>
        <begin position="268"/>
        <end position="286"/>
    </location>
</feature>
<feature type="transmembrane region" description="Helical" evidence="6">
    <location>
        <begin position="476"/>
        <end position="496"/>
    </location>
</feature>
<reference evidence="8" key="1">
    <citation type="submission" date="2023-07" db="EMBL/GenBank/DDBJ databases">
        <title>Whole-genome sequencing of a new Methanosarcina sp. Z-7115.</title>
        <authorList>
            <person name="Zhilina T.N."/>
            <person name="Merkel A.Y."/>
        </authorList>
    </citation>
    <scope>NUCLEOTIDE SEQUENCE [LARGE SCALE GENOMIC DNA]</scope>
    <source>
        <strain evidence="8">Z-7115</strain>
    </source>
</reference>
<comment type="caution">
    <text evidence="7">The sequence shown here is derived from an EMBL/GenBank/DDBJ whole genome shotgun (WGS) entry which is preliminary data.</text>
</comment>
<comment type="subcellular location">
    <subcellularLocation>
        <location evidence="1">Cell membrane</location>
        <topology evidence="1">Multi-pass membrane protein</topology>
    </subcellularLocation>
</comment>
<feature type="transmembrane region" description="Helical" evidence="6">
    <location>
        <begin position="72"/>
        <end position="92"/>
    </location>
</feature>
<keyword evidence="2" id="KW-1003">Cell membrane</keyword>
<keyword evidence="3 6" id="KW-0812">Transmembrane</keyword>
<feature type="transmembrane region" description="Helical" evidence="6">
    <location>
        <begin position="104"/>
        <end position="128"/>
    </location>
</feature>
<dbReference type="PANTHER" id="PTHR30250">
    <property type="entry name" value="PST FAMILY PREDICTED COLANIC ACID TRANSPORTER"/>
    <property type="match status" value="1"/>
</dbReference>
<dbReference type="RefSeq" id="WP_310577070.1">
    <property type="nucleotide sequence ID" value="NZ_JAVKPK010000085.1"/>
</dbReference>
<feature type="transmembrane region" description="Helical" evidence="6">
    <location>
        <begin position="406"/>
        <end position="431"/>
    </location>
</feature>
<feature type="transmembrane region" description="Helical" evidence="6">
    <location>
        <begin position="452"/>
        <end position="470"/>
    </location>
</feature>
<sequence length="512" mass="56819">MSSTLEVISFKVLAMDEKASDATENRSQNNKKESFASDVLTLAGGTTFAQILTILSAPVLTRLYGPEDFGVWALYISITSIISVIACMRYEYSIMLPESDEDAVNLLGLSLLAVLLVSGLTLLSVWYFKEPIVNILNSPQIGNYLWLVPPFIFVNGLFLALNNWNSRTKLFKRLSLSRIFSSVSSTATQIGFGLAKKVGGGGLVAGSLAGQSIATFVLGGQIWRDDRKLIVKSLHWRKIYEGFKKYRKFSLIDTWAALMNSVSWQLPAFLLAAFFTPAVVGFYSLGFRLLQLPMSFIGGSISQVFFQRASRALAEGTLHSLVENVFKILVIIGMFPMLTLTIVGSDVFTVIFGKAWTEAGVYAQILSLWAFVWFISSPLTTIYVVVEKHHFGFNYNLFNLTTRLLSLIIGGLLGSARMALILFSISGIVVYGYLCLQMMSYSGVKASRAMKIVFSNFILFVPAGVILVALKTVEINQMLLVVFAGVVICIYYLYILKTDVQIKEIMREFKYS</sequence>
<organism evidence="7 8">
    <name type="scientific">Methanosarcina baikalica</name>
    <dbReference type="NCBI Taxonomy" id="3073890"/>
    <lineage>
        <taxon>Archaea</taxon>
        <taxon>Methanobacteriati</taxon>
        <taxon>Methanobacteriota</taxon>
        <taxon>Stenosarchaea group</taxon>
        <taxon>Methanomicrobia</taxon>
        <taxon>Methanosarcinales</taxon>
        <taxon>Methanosarcinaceae</taxon>
        <taxon>Methanosarcina</taxon>
    </lineage>
</organism>
<dbReference type="PANTHER" id="PTHR30250:SF28">
    <property type="entry name" value="POLYSACCHARIDE BIOSYNTHESIS PROTEIN"/>
    <property type="match status" value="1"/>
</dbReference>
<feature type="transmembrane region" description="Helical" evidence="6">
    <location>
        <begin position="144"/>
        <end position="164"/>
    </location>
</feature>
<evidence type="ECO:0000256" key="6">
    <source>
        <dbReference type="SAM" id="Phobius"/>
    </source>
</evidence>
<dbReference type="Proteomes" id="UP001246244">
    <property type="component" value="Unassembled WGS sequence"/>
</dbReference>
<dbReference type="Pfam" id="PF13440">
    <property type="entry name" value="Polysacc_synt_3"/>
    <property type="match status" value="1"/>
</dbReference>
<proteinExistence type="predicted"/>
<evidence type="ECO:0000256" key="5">
    <source>
        <dbReference type="ARBA" id="ARBA00023136"/>
    </source>
</evidence>
<evidence type="ECO:0000256" key="2">
    <source>
        <dbReference type="ARBA" id="ARBA00022475"/>
    </source>
</evidence>
<dbReference type="InterPro" id="IPR050833">
    <property type="entry name" value="Poly_Biosynth_Transport"/>
</dbReference>
<feature type="transmembrane region" description="Helical" evidence="6">
    <location>
        <begin position="39"/>
        <end position="60"/>
    </location>
</feature>
<feature type="transmembrane region" description="Helical" evidence="6">
    <location>
        <begin position="328"/>
        <end position="353"/>
    </location>
</feature>
<name>A0ABU2D4Y4_9EURY</name>
<accession>A0ABU2D4Y4</accession>